<reference evidence="1 2" key="1">
    <citation type="submission" date="2024-01" db="EMBL/GenBank/DDBJ databases">
        <title>Genome assemblies of Stephania.</title>
        <authorList>
            <person name="Yang L."/>
        </authorList>
    </citation>
    <scope>NUCLEOTIDE SEQUENCE [LARGE SCALE GENOMIC DNA]</scope>
    <source>
        <strain evidence="1">YNDBR</strain>
        <tissue evidence="1">Leaf</tissue>
    </source>
</reference>
<dbReference type="AlphaFoldDB" id="A0AAP0E716"/>
<evidence type="ECO:0000313" key="2">
    <source>
        <dbReference type="Proteomes" id="UP001420932"/>
    </source>
</evidence>
<protein>
    <submittedName>
        <fullName evidence="1">Uncharacterized protein</fullName>
    </submittedName>
</protein>
<name>A0AAP0E716_9MAGN</name>
<sequence length="54" mass="6524">MNLIYSCLHIFMPYVDDAYQWSSKDIYDYSHCSIASNDSQFWRFSSKHFIFAIM</sequence>
<dbReference type="Proteomes" id="UP001420932">
    <property type="component" value="Unassembled WGS sequence"/>
</dbReference>
<organism evidence="1 2">
    <name type="scientific">Stephania yunnanensis</name>
    <dbReference type="NCBI Taxonomy" id="152371"/>
    <lineage>
        <taxon>Eukaryota</taxon>
        <taxon>Viridiplantae</taxon>
        <taxon>Streptophyta</taxon>
        <taxon>Embryophyta</taxon>
        <taxon>Tracheophyta</taxon>
        <taxon>Spermatophyta</taxon>
        <taxon>Magnoliopsida</taxon>
        <taxon>Ranunculales</taxon>
        <taxon>Menispermaceae</taxon>
        <taxon>Menispermoideae</taxon>
        <taxon>Cissampelideae</taxon>
        <taxon>Stephania</taxon>
    </lineage>
</organism>
<accession>A0AAP0E716</accession>
<proteinExistence type="predicted"/>
<comment type="caution">
    <text evidence="1">The sequence shown here is derived from an EMBL/GenBank/DDBJ whole genome shotgun (WGS) entry which is preliminary data.</text>
</comment>
<evidence type="ECO:0000313" key="1">
    <source>
        <dbReference type="EMBL" id="KAK9086540.1"/>
    </source>
</evidence>
<keyword evidence="2" id="KW-1185">Reference proteome</keyword>
<dbReference type="EMBL" id="JBBNAF010000013">
    <property type="protein sequence ID" value="KAK9086540.1"/>
    <property type="molecule type" value="Genomic_DNA"/>
</dbReference>
<gene>
    <name evidence="1" type="ORF">Syun_028934</name>
</gene>